<evidence type="ECO:0000313" key="1">
    <source>
        <dbReference type="EMBL" id="CAF9913483.1"/>
    </source>
</evidence>
<organism evidence="1 2">
    <name type="scientific">Heterodermia speciosa</name>
    <dbReference type="NCBI Taxonomy" id="116794"/>
    <lineage>
        <taxon>Eukaryota</taxon>
        <taxon>Fungi</taxon>
        <taxon>Dikarya</taxon>
        <taxon>Ascomycota</taxon>
        <taxon>Pezizomycotina</taxon>
        <taxon>Lecanoromycetes</taxon>
        <taxon>OSLEUM clade</taxon>
        <taxon>Lecanoromycetidae</taxon>
        <taxon>Caliciales</taxon>
        <taxon>Physciaceae</taxon>
        <taxon>Heterodermia</taxon>
    </lineage>
</organism>
<dbReference type="Gene3D" id="1.25.40.10">
    <property type="entry name" value="Tetratricopeptide repeat domain"/>
    <property type="match status" value="1"/>
</dbReference>
<name>A0A8H3F0D1_9LECA</name>
<dbReference type="OrthoDB" id="5379420at2759"/>
<dbReference type="EMBL" id="CAJPDS010000013">
    <property type="protein sequence ID" value="CAF9913483.1"/>
    <property type="molecule type" value="Genomic_DNA"/>
</dbReference>
<protein>
    <submittedName>
        <fullName evidence="1">Uncharacterized protein</fullName>
    </submittedName>
</protein>
<proteinExistence type="predicted"/>
<keyword evidence="2" id="KW-1185">Reference proteome</keyword>
<reference evidence="1" key="1">
    <citation type="submission" date="2021-03" db="EMBL/GenBank/DDBJ databases">
        <authorList>
            <person name="Tagirdzhanova G."/>
        </authorList>
    </citation>
    <scope>NUCLEOTIDE SEQUENCE</scope>
</reference>
<sequence length="422" mass="46708">MKVAPHRLTLIKNVCRGPRNFSYSAALLTPTRQTEPPREQIDPGSKWPVEVLLKEAVQSGFLHISVQTAVQILKTFQAQGSLSAEQICTSHSVKPNVFTALAKILTYSGHKETTARDLLLASARLGDDEAILLVIKEAIKFRNLTTSRTVAIIYQQRFQPMVQKKHPAAVYLEGQKNESEGRRGQALQLYESIVAANGESFDTIGEISSVDIWKAIGRLRAMNRDRRGAEAAIRAAALQYDDPAALYQLAKTFTSPSLVEYESFMLKAAASGEANAAHELGLLYLKQSKGKISVVDRVPLSEPNGSNAKGHVQSPGQGPIYKEDSAAVKQKRLEAREWFHVGAESGIIGSQVYLALLLREFGKPEDGRQWLLSAGKREDVYSKKNEAWAKVVEYCITRWDDSDNTLESMDVDKMRSGQNHAN</sequence>
<dbReference type="AlphaFoldDB" id="A0A8H3F0D1"/>
<comment type="caution">
    <text evidence="1">The sequence shown here is derived from an EMBL/GenBank/DDBJ whole genome shotgun (WGS) entry which is preliminary data.</text>
</comment>
<evidence type="ECO:0000313" key="2">
    <source>
        <dbReference type="Proteomes" id="UP000664521"/>
    </source>
</evidence>
<gene>
    <name evidence="1" type="ORF">HETSPECPRED_001567</name>
</gene>
<accession>A0A8H3F0D1</accession>
<dbReference type="SUPFAM" id="SSF81901">
    <property type="entry name" value="HCP-like"/>
    <property type="match status" value="1"/>
</dbReference>
<dbReference type="InterPro" id="IPR011990">
    <property type="entry name" value="TPR-like_helical_dom_sf"/>
</dbReference>
<dbReference type="Proteomes" id="UP000664521">
    <property type="component" value="Unassembled WGS sequence"/>
</dbReference>